<name>A0A6J7X728_9CAUD</name>
<dbReference type="Pfam" id="PF11735">
    <property type="entry name" value="CAP59_mtransfer"/>
    <property type="match status" value="1"/>
</dbReference>
<evidence type="ECO:0000313" key="1">
    <source>
        <dbReference type="EMBL" id="CAB5226432.1"/>
    </source>
</evidence>
<accession>A0A6J7X728</accession>
<keyword evidence="1" id="KW-0808">Transferase</keyword>
<dbReference type="InterPro" id="IPR029044">
    <property type="entry name" value="Nucleotide-diphossugar_trans"/>
</dbReference>
<proteinExistence type="predicted"/>
<sequence length="259" mass="30588">MKKVVVAAAIRNIEHVIKPVFDNINTLTSIFDEVECVLVESDSYDRTIEALKHYKDYLNCRLDVYSFGYLQDKIPNRMQRICKARNFYLDIVQEKYSNYDYLLVIDFNETNIEPYDLDSFKTNFEISLEWDMICANQEQTYYDLYALRHETWMPFNCWNAIGNRPSFMSYETAHNMYVKSRFLNIKKTHPPIKVMSAFGGSAFIKISSIGQARHRAVDDSDEEECEWVSFCKALQNVYINPMFINMRRQSRHAMIANTK</sequence>
<keyword evidence="1" id="KW-0328">Glycosyltransferase</keyword>
<organism evidence="1">
    <name type="scientific">uncultured Caudovirales phage</name>
    <dbReference type="NCBI Taxonomy" id="2100421"/>
    <lineage>
        <taxon>Viruses</taxon>
        <taxon>Duplodnaviria</taxon>
        <taxon>Heunggongvirae</taxon>
        <taxon>Uroviricota</taxon>
        <taxon>Caudoviricetes</taxon>
        <taxon>Peduoviridae</taxon>
        <taxon>Maltschvirus</taxon>
        <taxon>Maltschvirus maltsch</taxon>
    </lineage>
</organism>
<dbReference type="GO" id="GO:0016757">
    <property type="term" value="F:glycosyltransferase activity"/>
    <property type="evidence" value="ECO:0007669"/>
    <property type="project" value="UniProtKB-KW"/>
</dbReference>
<gene>
    <name evidence="1" type="ORF">UFOVP760_208</name>
</gene>
<dbReference type="Gene3D" id="3.90.550.10">
    <property type="entry name" value="Spore Coat Polysaccharide Biosynthesis Protein SpsA, Chain A"/>
    <property type="match status" value="1"/>
</dbReference>
<reference evidence="1" key="1">
    <citation type="submission" date="2020-05" db="EMBL/GenBank/DDBJ databases">
        <authorList>
            <person name="Chiriac C."/>
            <person name="Salcher M."/>
            <person name="Ghai R."/>
            <person name="Kavagutti S V."/>
        </authorList>
    </citation>
    <scope>NUCLEOTIDE SEQUENCE</scope>
</reference>
<protein>
    <submittedName>
        <fullName evidence="1">Mannosyltransferase 1, CMT1</fullName>
    </submittedName>
</protein>
<dbReference type="EMBL" id="LR798360">
    <property type="protein sequence ID" value="CAB5226432.1"/>
    <property type="molecule type" value="Genomic_DNA"/>
</dbReference>
<dbReference type="InterPro" id="IPR021047">
    <property type="entry name" value="Mannosyltransferase_CMT1"/>
</dbReference>